<reference evidence="4" key="1">
    <citation type="submission" date="2011-07" db="EMBL/GenBank/DDBJ databases">
        <title>Divergent evolution of antigenic variation in African trypanosomes.</title>
        <authorList>
            <person name="Jackson A.P."/>
            <person name="Berry A."/>
            <person name="Allison H.C."/>
            <person name="Burton P."/>
            <person name="Anderson J."/>
            <person name="Aslett M."/>
            <person name="Brown R."/>
            <person name="Corton N."/>
            <person name="Harris D."/>
            <person name="Hauser H."/>
            <person name="Gamble J."/>
            <person name="Gilderthorp R."/>
            <person name="McQuillan J."/>
            <person name="Quail M.A."/>
            <person name="Sanders M."/>
            <person name="Van Tonder A."/>
            <person name="Ginger M.L."/>
            <person name="Donelson J.E."/>
            <person name="Field M.C."/>
            <person name="Barry J.D."/>
            <person name="Berriman M."/>
            <person name="Hertz-Fowler C."/>
        </authorList>
    </citation>
    <scope>NUCLEOTIDE SEQUENCE [LARGE SCALE GENOMIC DNA]</scope>
    <source>
        <strain evidence="4">IL3000</strain>
    </source>
</reference>
<feature type="transmembrane region" description="Helical" evidence="1">
    <location>
        <begin position="150"/>
        <end position="167"/>
    </location>
</feature>
<reference evidence="3 4" key="2">
    <citation type="journal article" date="2012" name="Proc. Natl. Acad. Sci. U.S.A.">
        <title>Antigenic diversity is generated by distinct evolutionary mechanisms in African trypanosome species.</title>
        <authorList>
            <person name="Jackson A.P."/>
            <person name="Berry A."/>
            <person name="Aslett M."/>
            <person name="Allison H.C."/>
            <person name="Burton P."/>
            <person name="Vavrova-Anderson J."/>
            <person name="Brown R."/>
            <person name="Browne H."/>
            <person name="Corton N."/>
            <person name="Hauser H."/>
            <person name="Gamble J."/>
            <person name="Gilderthorp R."/>
            <person name="Marcello L."/>
            <person name="McQuillan J."/>
            <person name="Otto T.D."/>
            <person name="Quail M.A."/>
            <person name="Sanders M.J."/>
            <person name="van Tonder A."/>
            <person name="Ginger M.L."/>
            <person name="Field M.C."/>
            <person name="Barry J.D."/>
            <person name="Hertz-Fowler C."/>
            <person name="Berriman M."/>
        </authorList>
    </citation>
    <scope>NUCLEOTIDE SEQUENCE [LARGE SCALE GENOMIC DNA]</scope>
    <source>
        <strain evidence="3 4">IL3000</strain>
    </source>
</reference>
<feature type="signal peptide" evidence="2">
    <location>
        <begin position="1"/>
        <end position="19"/>
    </location>
</feature>
<keyword evidence="4" id="KW-1185">Reference proteome</keyword>
<dbReference type="VEuPathDB" id="TriTrypDB:TcIL3000_0_45340"/>
<comment type="caution">
    <text evidence="3">The sequence shown here is derived from an EMBL/GenBank/DDBJ whole genome shotgun (WGS) entry which is preliminary data.</text>
</comment>
<feature type="transmembrane region" description="Helical" evidence="1">
    <location>
        <begin position="218"/>
        <end position="236"/>
    </location>
</feature>
<keyword evidence="1" id="KW-1133">Transmembrane helix</keyword>
<feature type="chain" id="PRO_5003390032" evidence="2">
    <location>
        <begin position="20"/>
        <end position="237"/>
    </location>
</feature>
<evidence type="ECO:0000313" key="3">
    <source>
        <dbReference type="EMBL" id="CCD13843.1"/>
    </source>
</evidence>
<gene>
    <name evidence="3" type="ORF">TCIL3000_0_45340</name>
</gene>
<organism evidence="3 4">
    <name type="scientific">Trypanosoma congolense (strain IL3000)</name>
    <dbReference type="NCBI Taxonomy" id="1068625"/>
    <lineage>
        <taxon>Eukaryota</taxon>
        <taxon>Discoba</taxon>
        <taxon>Euglenozoa</taxon>
        <taxon>Kinetoplastea</taxon>
        <taxon>Metakinetoplastina</taxon>
        <taxon>Trypanosomatida</taxon>
        <taxon>Trypanosomatidae</taxon>
        <taxon>Trypanosoma</taxon>
        <taxon>Nannomonas</taxon>
    </lineage>
</organism>
<dbReference type="Proteomes" id="UP000000702">
    <property type="component" value="Unassembled WGS sequence"/>
</dbReference>
<feature type="transmembrane region" description="Helical" evidence="1">
    <location>
        <begin position="60"/>
        <end position="78"/>
    </location>
</feature>
<accession>F9W9E3</accession>
<protein>
    <submittedName>
        <fullName evidence="3">WGS project CAEQ00000000 data, annotated contig 1853</fullName>
    </submittedName>
</protein>
<dbReference type="EMBL" id="CAEQ01001301">
    <property type="protein sequence ID" value="CCD13843.1"/>
    <property type="molecule type" value="Genomic_DNA"/>
</dbReference>
<proteinExistence type="predicted"/>
<sequence length="237" mass="27707">MRVMYFIILLFIFVWQIQRGFLVCCYKAAQHLEKKNYFSLWVNGVGVSAVKFERIWHELGVQHLIIFFPLPFNFCFGLRHIYRGFFFLSLLLLRFCTNFCYLAAAPFRSPPRTDCSFLQQRPIHSGSLTLLPIFFSSALFGGCDVTFQNGLLFFFFVFVLSLPLLLFSFRSFSRRGVCCQFCRCVISSLPIFQRHPATLLGHCPHATHTQTFPNNSPFVIFPCDLLFLFFFIVWHLP</sequence>
<keyword evidence="1" id="KW-0472">Membrane</keyword>
<keyword evidence="2" id="KW-0732">Signal</keyword>
<name>F9W9E3_TRYCI</name>
<evidence type="ECO:0000256" key="2">
    <source>
        <dbReference type="SAM" id="SignalP"/>
    </source>
</evidence>
<feature type="transmembrane region" description="Helical" evidence="1">
    <location>
        <begin position="85"/>
        <end position="104"/>
    </location>
</feature>
<dbReference type="AlphaFoldDB" id="F9W9E3"/>
<evidence type="ECO:0000313" key="4">
    <source>
        <dbReference type="Proteomes" id="UP000000702"/>
    </source>
</evidence>
<evidence type="ECO:0000256" key="1">
    <source>
        <dbReference type="SAM" id="Phobius"/>
    </source>
</evidence>
<keyword evidence="1" id="KW-0812">Transmembrane</keyword>